<feature type="transmembrane region" description="Helical" evidence="7">
    <location>
        <begin position="92"/>
        <end position="112"/>
    </location>
</feature>
<dbReference type="PANTHER" id="PTHR33695:SF1">
    <property type="entry name" value="LIPOPROTEIN SIGNAL PEPTIDASE"/>
    <property type="match status" value="1"/>
</dbReference>
<keyword evidence="1" id="KW-1003">Cell membrane</keyword>
<keyword evidence="6 7" id="KW-0472">Membrane</keyword>
<dbReference type="EMBL" id="BART01000930">
    <property type="protein sequence ID" value="GAG58999.1"/>
    <property type="molecule type" value="Genomic_DNA"/>
</dbReference>
<dbReference type="GO" id="GO:0003723">
    <property type="term" value="F:RNA binding"/>
    <property type="evidence" value="ECO:0007669"/>
    <property type="project" value="InterPro"/>
</dbReference>
<dbReference type="GO" id="GO:0004190">
    <property type="term" value="F:aspartic-type endopeptidase activity"/>
    <property type="evidence" value="ECO:0007669"/>
    <property type="project" value="InterPro"/>
</dbReference>
<evidence type="ECO:0000313" key="8">
    <source>
        <dbReference type="EMBL" id="GAG58999.1"/>
    </source>
</evidence>
<dbReference type="SUPFAM" id="SSF55120">
    <property type="entry name" value="Pseudouridine synthase"/>
    <property type="match status" value="1"/>
</dbReference>
<dbReference type="PANTHER" id="PTHR33695">
    <property type="entry name" value="LIPOPROTEIN SIGNAL PEPTIDASE"/>
    <property type="match status" value="1"/>
</dbReference>
<keyword evidence="4" id="KW-0378">Hydrolase</keyword>
<evidence type="ECO:0000256" key="7">
    <source>
        <dbReference type="SAM" id="Phobius"/>
    </source>
</evidence>
<name>X0YRJ4_9ZZZZ</name>
<evidence type="ECO:0000256" key="6">
    <source>
        <dbReference type="ARBA" id="ARBA00023136"/>
    </source>
</evidence>
<gene>
    <name evidence="8" type="ORF">S01H4_03700</name>
</gene>
<dbReference type="GO" id="GO:0006508">
    <property type="term" value="P:proteolysis"/>
    <property type="evidence" value="ECO:0007669"/>
    <property type="project" value="UniProtKB-KW"/>
</dbReference>
<dbReference type="GO" id="GO:0016020">
    <property type="term" value="C:membrane"/>
    <property type="evidence" value="ECO:0007669"/>
    <property type="project" value="InterPro"/>
</dbReference>
<comment type="caution">
    <text evidence="8">The sequence shown here is derived from an EMBL/GenBank/DDBJ whole genome shotgun (WGS) entry which is preliminary data.</text>
</comment>
<proteinExistence type="predicted"/>
<evidence type="ECO:0000256" key="1">
    <source>
        <dbReference type="ARBA" id="ARBA00022475"/>
    </source>
</evidence>
<evidence type="ECO:0000256" key="5">
    <source>
        <dbReference type="ARBA" id="ARBA00022989"/>
    </source>
</evidence>
<organism evidence="8">
    <name type="scientific">marine sediment metagenome</name>
    <dbReference type="NCBI Taxonomy" id="412755"/>
    <lineage>
        <taxon>unclassified sequences</taxon>
        <taxon>metagenomes</taxon>
        <taxon>ecological metagenomes</taxon>
    </lineage>
</organism>
<dbReference type="GO" id="GO:0009982">
    <property type="term" value="F:pseudouridine synthase activity"/>
    <property type="evidence" value="ECO:0007669"/>
    <property type="project" value="InterPro"/>
</dbReference>
<evidence type="ECO:0008006" key="9">
    <source>
        <dbReference type="Google" id="ProtNLM"/>
    </source>
</evidence>
<dbReference type="GO" id="GO:0001522">
    <property type="term" value="P:pseudouridine synthesis"/>
    <property type="evidence" value="ECO:0007669"/>
    <property type="project" value="InterPro"/>
</dbReference>
<evidence type="ECO:0000256" key="4">
    <source>
        <dbReference type="ARBA" id="ARBA00022801"/>
    </source>
</evidence>
<reference evidence="8" key="1">
    <citation type="journal article" date="2014" name="Front. Microbiol.">
        <title>High frequency of phylogenetically diverse reductive dehalogenase-homologous genes in deep subseafloor sedimentary metagenomes.</title>
        <authorList>
            <person name="Kawai M."/>
            <person name="Futagami T."/>
            <person name="Toyoda A."/>
            <person name="Takaki Y."/>
            <person name="Nishi S."/>
            <person name="Hori S."/>
            <person name="Arai W."/>
            <person name="Tsubouchi T."/>
            <person name="Morono Y."/>
            <person name="Uchiyama I."/>
            <person name="Ito T."/>
            <person name="Fujiyama A."/>
            <person name="Inagaki F."/>
            <person name="Takami H."/>
        </authorList>
    </citation>
    <scope>NUCLEOTIDE SEQUENCE</scope>
    <source>
        <strain evidence="8">Expedition CK06-06</strain>
    </source>
</reference>
<dbReference type="Pfam" id="PF01252">
    <property type="entry name" value="Peptidase_A8"/>
    <property type="match status" value="1"/>
</dbReference>
<keyword evidence="5 7" id="KW-1133">Transmembrane helix</keyword>
<evidence type="ECO:0000256" key="2">
    <source>
        <dbReference type="ARBA" id="ARBA00022670"/>
    </source>
</evidence>
<keyword evidence="2" id="KW-0645">Protease</keyword>
<accession>X0YRJ4</accession>
<dbReference type="InterPro" id="IPR020103">
    <property type="entry name" value="PsdUridine_synth_cat_dom_sf"/>
</dbReference>
<evidence type="ECO:0000256" key="3">
    <source>
        <dbReference type="ARBA" id="ARBA00022692"/>
    </source>
</evidence>
<dbReference type="Gene3D" id="3.30.2350.10">
    <property type="entry name" value="Pseudouridine synthase"/>
    <property type="match status" value="1"/>
</dbReference>
<keyword evidence="3 7" id="KW-0812">Transmembrane</keyword>
<dbReference type="InterPro" id="IPR001872">
    <property type="entry name" value="Peptidase_A8"/>
</dbReference>
<sequence>MLKLEAKPEDIKINIIYEDEDIIVLSKPAGIVVHPSPGHPAKTIVNALLFHTKFLSDIGGGATGNNLLDRIIFGEITDFLDFGINSKLRWPAFNIADSCVVIGFFILALLVVKGDLYTTKLIKE</sequence>
<protein>
    <recommendedName>
        <fullName evidence="9">Signal peptidase II</fullName>
    </recommendedName>
</protein>
<dbReference type="AlphaFoldDB" id="X0YRJ4"/>